<dbReference type="CTD" id="9601"/>
<dbReference type="CDD" id="cd02995">
    <property type="entry name" value="PDI_a_PDI_a'_C"/>
    <property type="match status" value="1"/>
</dbReference>
<evidence type="ECO:0000256" key="7">
    <source>
        <dbReference type="ARBA" id="ARBA00022990"/>
    </source>
</evidence>
<dbReference type="InterPro" id="IPR005788">
    <property type="entry name" value="PDI_thioredoxin-like_dom"/>
</dbReference>
<evidence type="ECO:0000256" key="13">
    <source>
        <dbReference type="RuleBase" id="RU004208"/>
    </source>
</evidence>
<proteinExistence type="inferred from homology"/>
<keyword evidence="10 12" id="KW-0676">Redox-active center</keyword>
<dbReference type="CDD" id="cd02961">
    <property type="entry name" value="PDI_a_family"/>
    <property type="match status" value="2"/>
</dbReference>
<protein>
    <recommendedName>
        <fullName evidence="14">Protein disulfide-isomerase</fullName>
        <ecNumber evidence="14">5.3.4.1</ecNumber>
    </recommendedName>
</protein>
<dbReference type="GO" id="GO:0034976">
    <property type="term" value="P:response to endoplasmic reticulum stress"/>
    <property type="evidence" value="ECO:0007669"/>
    <property type="project" value="TreeGrafter"/>
</dbReference>
<evidence type="ECO:0000313" key="16">
    <source>
        <dbReference type="Proteomes" id="UP000694845"/>
    </source>
</evidence>
<comment type="subunit">
    <text evidence="11">Part of a large chaperone multiprotein complex comprising DNAJB11, HSP90B1, HSPA5, HYOU, PDIA2, PDIA4, PDIA6, PPIB, SDF2L1, UGGT1 and very small amounts of ERP29, but not, or at very low levels, CALR nor CANX. Component of a complex containing at least CRELD2, MANF, MATN3 and PDIA4.</text>
</comment>
<comment type="similarity">
    <text evidence="3 13">Belongs to the protein disulfide isomerase family.</text>
</comment>
<feature type="domain" description="Thioredoxin" evidence="15">
    <location>
        <begin position="202"/>
        <end position="332"/>
    </location>
</feature>
<dbReference type="Gene3D" id="3.40.30.10">
    <property type="entry name" value="Glutaredoxin"/>
    <property type="match status" value="5"/>
</dbReference>
<evidence type="ECO:0000259" key="15">
    <source>
        <dbReference type="PROSITE" id="PS51352"/>
    </source>
</evidence>
<dbReference type="Pfam" id="PF13848">
    <property type="entry name" value="Thioredoxin_6"/>
    <property type="match status" value="1"/>
</dbReference>
<dbReference type="GO" id="GO:0006457">
    <property type="term" value="P:protein folding"/>
    <property type="evidence" value="ECO:0007669"/>
    <property type="project" value="TreeGrafter"/>
</dbReference>
<dbReference type="GO" id="GO:0003756">
    <property type="term" value="F:protein disulfide isomerase activity"/>
    <property type="evidence" value="ECO:0007669"/>
    <property type="project" value="UniProtKB-EC"/>
</dbReference>
<dbReference type="InterPro" id="IPR017937">
    <property type="entry name" value="Thioredoxin_CS"/>
</dbReference>
<evidence type="ECO:0000256" key="10">
    <source>
        <dbReference type="ARBA" id="ARBA00023284"/>
    </source>
</evidence>
<keyword evidence="9 14" id="KW-0413">Isomerase</keyword>
<dbReference type="PRINTS" id="PR00421">
    <property type="entry name" value="THIOREDOXIN"/>
</dbReference>
<dbReference type="Pfam" id="PF00085">
    <property type="entry name" value="Thioredoxin"/>
    <property type="match status" value="3"/>
</dbReference>
<keyword evidence="7" id="KW-0007">Acetylation</keyword>
<dbReference type="InterPro" id="IPR036249">
    <property type="entry name" value="Thioredoxin-like_sf"/>
</dbReference>
<evidence type="ECO:0000256" key="5">
    <source>
        <dbReference type="ARBA" id="ARBA00022737"/>
    </source>
</evidence>
<dbReference type="PANTHER" id="PTHR18929:SF210">
    <property type="entry name" value="PROTEIN DISULFIDE-ISOMERASE A4"/>
    <property type="match status" value="1"/>
</dbReference>
<dbReference type="KEGG" id="aplc:110973511"/>
<sequence length="678" mass="77538">MCVHFQFVHFVGLRVVAKMLPRNLLYFVALLGLLVVFCPTIRSDDDEAPVEVDQVTDDDLNLGETVILDEDTLMDDEDDNDDDDDMPEVTEEDGVLVLTKDNFDDVVMKKDIILVEFYAPWCGHCKNLAPEYAKAAQTLKKADPPVPLAKVDATVDSDLAQRYEVSGYPTLKIFRKGEVSNYEGPRDESGIVKYMKEQSDPNWEPPPEAVITLTSEDFDDTVNEAELILVEFYAPWCGHCKRLAPELEAAAGVLKDDDPPIPIAKVDATAEKDLATRFGVTGYPTLFIFRKGEKYEYKGPREKRGILDYMRKQAGDSSEHLTSSRALKQFLEFQDDISIVGFFKTEEENLYKAYLEAGNDLREDYRFGHTFDHQLMNQYKVNPNSIVIFMPERFQSKYEPKRHVFDKADASAAEIQSFYSDNNSPLVGHMTKENMDKRYKDRPLLVAYYDVDWSFEHRKKTEIWRQKILAVAKDKEYKDVTFAVAQEEEFEDQLKDLELDDSGEEINVGLFADGKKYRMEPDEDFDLDVLRDFLKAWRKGKLQPVIKSQPVPRKQTGPVTVLVGKTFDKVVRDERKDVLVELYAPWCGHCKKLEPTYKKLAKKYKDRHSVVVAKMDATANDTPTDYSAAGFPTIYLARADDKKNPVKFEGGDRSLEALSKFIEDNASTLKAKKAKEEL</sequence>
<feature type="disulfide bond" description="Redox-active" evidence="12">
    <location>
        <begin position="237"/>
        <end position="240"/>
    </location>
</feature>
<dbReference type="FunFam" id="3.40.30.10:FF:000067">
    <property type="entry name" value="Protein disulfide-isomerase A4"/>
    <property type="match status" value="1"/>
</dbReference>
<dbReference type="RefSeq" id="XP_022080080.1">
    <property type="nucleotide sequence ID" value="XM_022224388.1"/>
</dbReference>
<dbReference type="Proteomes" id="UP000694845">
    <property type="component" value="Unplaced"/>
</dbReference>
<comment type="catalytic activity">
    <reaction evidence="1 14">
        <text>Catalyzes the rearrangement of -S-S- bonds in proteins.</text>
        <dbReference type="EC" id="5.3.4.1"/>
    </reaction>
</comment>
<dbReference type="PANTHER" id="PTHR18929">
    <property type="entry name" value="PROTEIN DISULFIDE ISOMERASE"/>
    <property type="match status" value="1"/>
</dbReference>
<dbReference type="EC" id="5.3.4.1" evidence="14"/>
<dbReference type="SUPFAM" id="SSF52833">
    <property type="entry name" value="Thioredoxin-like"/>
    <property type="match status" value="5"/>
</dbReference>
<keyword evidence="16" id="KW-1185">Reference proteome</keyword>
<evidence type="ECO:0000256" key="11">
    <source>
        <dbReference type="ARBA" id="ARBA00066008"/>
    </source>
</evidence>
<dbReference type="NCBIfam" id="TIGR01130">
    <property type="entry name" value="ER_PDI_fam"/>
    <property type="match status" value="1"/>
</dbReference>
<dbReference type="GO" id="GO:0009986">
    <property type="term" value="C:cell surface"/>
    <property type="evidence" value="ECO:0007669"/>
    <property type="project" value="TreeGrafter"/>
</dbReference>
<evidence type="ECO:0000256" key="2">
    <source>
        <dbReference type="ARBA" id="ARBA00004319"/>
    </source>
</evidence>
<reference evidence="17" key="1">
    <citation type="submission" date="2025-08" db="UniProtKB">
        <authorList>
            <consortium name="RefSeq"/>
        </authorList>
    </citation>
    <scope>IDENTIFICATION</scope>
</reference>
<dbReference type="PROSITE" id="PS51352">
    <property type="entry name" value="THIOREDOXIN_2"/>
    <property type="match status" value="3"/>
</dbReference>
<feature type="domain" description="Thioredoxin" evidence="15">
    <location>
        <begin position="537"/>
        <end position="667"/>
    </location>
</feature>
<evidence type="ECO:0000256" key="12">
    <source>
        <dbReference type="PIRSR" id="PIRSR605792-51"/>
    </source>
</evidence>
<dbReference type="OMA" id="FRSKHEP"/>
<dbReference type="InterPro" id="IPR005792">
    <property type="entry name" value="Prot_disulphide_isomerase"/>
</dbReference>
<keyword evidence="4" id="KW-0732">Signal</keyword>
<evidence type="ECO:0000313" key="17">
    <source>
        <dbReference type="RefSeq" id="XP_022080080.1"/>
    </source>
</evidence>
<accession>A0A8B7XJF7</accession>
<dbReference type="CDD" id="cd03073">
    <property type="entry name" value="PDI_b'_ERp72_ERp57"/>
    <property type="match status" value="1"/>
</dbReference>
<dbReference type="PROSITE" id="PS00194">
    <property type="entry name" value="THIOREDOXIN_1"/>
    <property type="match status" value="3"/>
</dbReference>
<dbReference type="FunFam" id="3.40.30.10:FF:000126">
    <property type="entry name" value="Protein disulfide-isomerase A4"/>
    <property type="match status" value="1"/>
</dbReference>
<dbReference type="NCBIfam" id="TIGR01126">
    <property type="entry name" value="pdi_dom"/>
    <property type="match status" value="3"/>
</dbReference>
<dbReference type="GeneID" id="110973511"/>
<keyword evidence="6" id="KW-0256">Endoplasmic reticulum</keyword>
<evidence type="ECO:0000256" key="14">
    <source>
        <dbReference type="RuleBase" id="RU361130"/>
    </source>
</evidence>
<organism evidence="16 17">
    <name type="scientific">Acanthaster planci</name>
    <name type="common">Crown-of-thorns starfish</name>
    <dbReference type="NCBI Taxonomy" id="133434"/>
    <lineage>
        <taxon>Eukaryota</taxon>
        <taxon>Metazoa</taxon>
        <taxon>Echinodermata</taxon>
        <taxon>Eleutherozoa</taxon>
        <taxon>Asterozoa</taxon>
        <taxon>Asteroidea</taxon>
        <taxon>Valvatacea</taxon>
        <taxon>Valvatida</taxon>
        <taxon>Acanthasteridae</taxon>
        <taxon>Acanthaster</taxon>
    </lineage>
</organism>
<evidence type="ECO:0000256" key="8">
    <source>
        <dbReference type="ARBA" id="ARBA00023157"/>
    </source>
</evidence>
<dbReference type="OrthoDB" id="427280at2759"/>
<gene>
    <name evidence="17" type="primary">LOC110973511</name>
</gene>
<evidence type="ECO:0000256" key="3">
    <source>
        <dbReference type="ARBA" id="ARBA00006347"/>
    </source>
</evidence>
<evidence type="ECO:0000256" key="6">
    <source>
        <dbReference type="ARBA" id="ARBA00022824"/>
    </source>
</evidence>
<evidence type="ECO:0000256" key="1">
    <source>
        <dbReference type="ARBA" id="ARBA00001182"/>
    </source>
</evidence>
<feature type="disulfide bond" description="Redox-active" evidence="12">
    <location>
        <begin position="587"/>
        <end position="590"/>
    </location>
</feature>
<feature type="domain" description="Thioredoxin" evidence="15">
    <location>
        <begin position="67"/>
        <end position="200"/>
    </location>
</feature>
<keyword evidence="8 12" id="KW-1015">Disulfide bond</keyword>
<dbReference type="InterPro" id="IPR013766">
    <property type="entry name" value="Thioredoxin_domain"/>
</dbReference>
<dbReference type="GO" id="GO:0005788">
    <property type="term" value="C:endoplasmic reticulum lumen"/>
    <property type="evidence" value="ECO:0007669"/>
    <property type="project" value="UniProtKB-SubCell"/>
</dbReference>
<evidence type="ECO:0000256" key="4">
    <source>
        <dbReference type="ARBA" id="ARBA00022729"/>
    </source>
</evidence>
<comment type="subcellular location">
    <subcellularLocation>
        <location evidence="2">Endoplasmic reticulum lumen</location>
    </subcellularLocation>
</comment>
<dbReference type="AlphaFoldDB" id="A0A8B7XJF7"/>
<dbReference type="FunFam" id="3.40.30.10:FF:000017">
    <property type="entry name" value="Protein disulfide-isomerase A4"/>
    <property type="match status" value="1"/>
</dbReference>
<keyword evidence="5" id="KW-0677">Repeat</keyword>
<dbReference type="FunFam" id="3.40.30.10:FF:000076">
    <property type="entry name" value="Protein disulfide-isomerase A4"/>
    <property type="match status" value="1"/>
</dbReference>
<evidence type="ECO:0000256" key="9">
    <source>
        <dbReference type="ARBA" id="ARBA00023235"/>
    </source>
</evidence>
<name>A0A8B7XJF7_ACAPL</name>